<feature type="compositionally biased region" description="Low complexity" evidence="1">
    <location>
        <begin position="492"/>
        <end position="506"/>
    </location>
</feature>
<dbReference type="AlphaFoldDB" id="L1IMF3"/>
<evidence type="ECO:0000313" key="3">
    <source>
        <dbReference type="EnsemblProtists" id="EKX37431"/>
    </source>
</evidence>
<dbReference type="PaxDb" id="55529-EKX37431"/>
<dbReference type="EMBL" id="JH993059">
    <property type="protein sequence ID" value="EKX37431.1"/>
    <property type="molecule type" value="Genomic_DNA"/>
</dbReference>
<accession>L1IMF3</accession>
<dbReference type="EnsemblProtists" id="EKX37431">
    <property type="protein sequence ID" value="EKX37431"/>
    <property type="gene ID" value="GUITHDRAFT_116392"/>
</dbReference>
<proteinExistence type="predicted"/>
<reference evidence="2 4" key="1">
    <citation type="journal article" date="2012" name="Nature">
        <title>Algal genomes reveal evolutionary mosaicism and the fate of nucleomorphs.</title>
        <authorList>
            <consortium name="DOE Joint Genome Institute"/>
            <person name="Curtis B.A."/>
            <person name="Tanifuji G."/>
            <person name="Burki F."/>
            <person name="Gruber A."/>
            <person name="Irimia M."/>
            <person name="Maruyama S."/>
            <person name="Arias M.C."/>
            <person name="Ball S.G."/>
            <person name="Gile G.H."/>
            <person name="Hirakawa Y."/>
            <person name="Hopkins J.F."/>
            <person name="Kuo A."/>
            <person name="Rensing S.A."/>
            <person name="Schmutz J."/>
            <person name="Symeonidi A."/>
            <person name="Elias M."/>
            <person name="Eveleigh R.J."/>
            <person name="Herman E.K."/>
            <person name="Klute M.J."/>
            <person name="Nakayama T."/>
            <person name="Obornik M."/>
            <person name="Reyes-Prieto A."/>
            <person name="Armbrust E.V."/>
            <person name="Aves S.J."/>
            <person name="Beiko R.G."/>
            <person name="Coutinho P."/>
            <person name="Dacks J.B."/>
            <person name="Durnford D.G."/>
            <person name="Fast N.M."/>
            <person name="Green B.R."/>
            <person name="Grisdale C.J."/>
            <person name="Hempel F."/>
            <person name="Henrissat B."/>
            <person name="Hoppner M.P."/>
            <person name="Ishida K."/>
            <person name="Kim E."/>
            <person name="Koreny L."/>
            <person name="Kroth P.G."/>
            <person name="Liu Y."/>
            <person name="Malik S.B."/>
            <person name="Maier U.G."/>
            <person name="McRose D."/>
            <person name="Mock T."/>
            <person name="Neilson J.A."/>
            <person name="Onodera N.T."/>
            <person name="Poole A.M."/>
            <person name="Pritham E.J."/>
            <person name="Richards T.A."/>
            <person name="Rocap G."/>
            <person name="Roy S.W."/>
            <person name="Sarai C."/>
            <person name="Schaack S."/>
            <person name="Shirato S."/>
            <person name="Slamovits C.H."/>
            <person name="Spencer D.F."/>
            <person name="Suzuki S."/>
            <person name="Worden A.Z."/>
            <person name="Zauner S."/>
            <person name="Barry K."/>
            <person name="Bell C."/>
            <person name="Bharti A.K."/>
            <person name="Crow J.A."/>
            <person name="Grimwood J."/>
            <person name="Kramer R."/>
            <person name="Lindquist E."/>
            <person name="Lucas S."/>
            <person name="Salamov A."/>
            <person name="McFadden G.I."/>
            <person name="Lane C.E."/>
            <person name="Keeling P.J."/>
            <person name="Gray M.W."/>
            <person name="Grigoriev I.V."/>
            <person name="Archibald J.M."/>
        </authorList>
    </citation>
    <scope>NUCLEOTIDE SEQUENCE</scope>
    <source>
        <strain evidence="2 4">CCMP2712</strain>
    </source>
</reference>
<dbReference type="InterPro" id="IPR018490">
    <property type="entry name" value="cNMP-bd_dom_sf"/>
</dbReference>
<evidence type="ECO:0000313" key="4">
    <source>
        <dbReference type="Proteomes" id="UP000011087"/>
    </source>
</evidence>
<dbReference type="RefSeq" id="XP_005824411.1">
    <property type="nucleotide sequence ID" value="XM_005824354.1"/>
</dbReference>
<reference evidence="4" key="2">
    <citation type="submission" date="2012-11" db="EMBL/GenBank/DDBJ databases">
        <authorList>
            <person name="Kuo A."/>
            <person name="Curtis B.A."/>
            <person name="Tanifuji G."/>
            <person name="Burki F."/>
            <person name="Gruber A."/>
            <person name="Irimia M."/>
            <person name="Maruyama S."/>
            <person name="Arias M.C."/>
            <person name="Ball S.G."/>
            <person name="Gile G.H."/>
            <person name="Hirakawa Y."/>
            <person name="Hopkins J.F."/>
            <person name="Rensing S.A."/>
            <person name="Schmutz J."/>
            <person name="Symeonidi A."/>
            <person name="Elias M."/>
            <person name="Eveleigh R.J."/>
            <person name="Herman E.K."/>
            <person name="Klute M.J."/>
            <person name="Nakayama T."/>
            <person name="Obornik M."/>
            <person name="Reyes-Prieto A."/>
            <person name="Armbrust E.V."/>
            <person name="Aves S.J."/>
            <person name="Beiko R.G."/>
            <person name="Coutinho P."/>
            <person name="Dacks J.B."/>
            <person name="Durnford D.G."/>
            <person name="Fast N.M."/>
            <person name="Green B.R."/>
            <person name="Grisdale C."/>
            <person name="Hempe F."/>
            <person name="Henrissat B."/>
            <person name="Hoppner M.P."/>
            <person name="Ishida K.-I."/>
            <person name="Kim E."/>
            <person name="Koreny L."/>
            <person name="Kroth P.G."/>
            <person name="Liu Y."/>
            <person name="Malik S.-B."/>
            <person name="Maier U.G."/>
            <person name="McRose D."/>
            <person name="Mock T."/>
            <person name="Neilson J.A."/>
            <person name="Onodera N.T."/>
            <person name="Poole A.M."/>
            <person name="Pritham E.J."/>
            <person name="Richards T.A."/>
            <person name="Rocap G."/>
            <person name="Roy S.W."/>
            <person name="Sarai C."/>
            <person name="Schaack S."/>
            <person name="Shirato S."/>
            <person name="Slamovits C.H."/>
            <person name="Spencer D.F."/>
            <person name="Suzuki S."/>
            <person name="Worden A.Z."/>
            <person name="Zauner S."/>
            <person name="Barry K."/>
            <person name="Bell C."/>
            <person name="Bharti A.K."/>
            <person name="Crow J.A."/>
            <person name="Grimwood J."/>
            <person name="Kramer R."/>
            <person name="Lindquist E."/>
            <person name="Lucas S."/>
            <person name="Salamov A."/>
            <person name="McFadden G.I."/>
            <person name="Lane C.E."/>
            <person name="Keeling P.J."/>
            <person name="Gray M.W."/>
            <person name="Grigoriev I.V."/>
            <person name="Archibald J.M."/>
        </authorList>
    </citation>
    <scope>NUCLEOTIDE SEQUENCE</scope>
    <source>
        <strain evidence="4">CCMP2712</strain>
    </source>
</reference>
<keyword evidence="4" id="KW-1185">Reference proteome</keyword>
<protein>
    <recommendedName>
        <fullName evidence="5">Cyclic nucleotide-binding domain-containing protein</fullName>
    </recommendedName>
</protein>
<dbReference type="HOGENOM" id="CLU_467325_0_0_1"/>
<dbReference type="SUPFAM" id="SSF51206">
    <property type="entry name" value="cAMP-binding domain-like"/>
    <property type="match status" value="1"/>
</dbReference>
<reference evidence="3" key="3">
    <citation type="submission" date="2015-06" db="UniProtKB">
        <authorList>
            <consortium name="EnsemblProtists"/>
        </authorList>
    </citation>
    <scope>IDENTIFICATION</scope>
</reference>
<dbReference type="GeneID" id="17294164"/>
<evidence type="ECO:0000256" key="1">
    <source>
        <dbReference type="SAM" id="MobiDB-lite"/>
    </source>
</evidence>
<sequence length="584" mass="65862">MLRDQHEGPDAIGRLARSSANRAKLVRAGCSIHSVYDVPSPERKLRRAASDGRSSVSDRDDSSCYFGGSSESEEKIADYTAWKKHGRRLAAAYRCLRTSAVFACFDADEMDRLADKISTEKFCAYVPARTCAMQEEQGDGICLFLHRGAVSCYSKGSDTFHLAESDYGRKMFSKTAPVLHPHARSSLTLPQALICDLAFVSGCPWPFSAVTDSDSEVIVIMRSQLDDMLGDAKTEKKAMRDVSAHFRYLSERSNVEFKEFSETFVGGPDQLLPIFRGVMKHPTMPPNFRPLIAPVAVRLKELTENIAPSLFHQAEDLLSSSAVKQDSSDNLAVIRSYNMERKLERHGDVLSQAKLQIDLSTATSRKARHDMLVLRDHCRVANNWQTLERFEDYERKEVIGAKSLQNQFRDFKIQHVVDYYDRQPKDSDVPRDLNLARRHGRRAPDLLRNEIALHALKMKERMEEAKQTIFDAGLLSKYVKKLQKPSAKEMKASGSSASLTSKSGGKNSLPQPLPWQRKFPELLQKKAKPTAKDRLPSIGKPARRSQSVEPVGERHEEFLFSRDYGKELLETSLTDSEDDQAELK</sequence>
<dbReference type="KEGG" id="gtt:GUITHDRAFT_116392"/>
<dbReference type="InterPro" id="IPR014710">
    <property type="entry name" value="RmlC-like_jellyroll"/>
</dbReference>
<feature type="region of interest" description="Disordered" evidence="1">
    <location>
        <begin position="43"/>
        <end position="69"/>
    </location>
</feature>
<evidence type="ECO:0008006" key="5">
    <source>
        <dbReference type="Google" id="ProtNLM"/>
    </source>
</evidence>
<dbReference type="Gene3D" id="2.60.120.10">
    <property type="entry name" value="Jelly Rolls"/>
    <property type="match status" value="1"/>
</dbReference>
<gene>
    <name evidence="2" type="ORF">GUITHDRAFT_116392</name>
</gene>
<feature type="compositionally biased region" description="Basic and acidic residues" evidence="1">
    <location>
        <begin position="518"/>
        <end position="535"/>
    </location>
</feature>
<organism evidence="2">
    <name type="scientific">Guillardia theta (strain CCMP2712)</name>
    <name type="common">Cryptophyte</name>
    <dbReference type="NCBI Taxonomy" id="905079"/>
    <lineage>
        <taxon>Eukaryota</taxon>
        <taxon>Cryptophyceae</taxon>
        <taxon>Pyrenomonadales</taxon>
        <taxon>Geminigeraceae</taxon>
        <taxon>Guillardia</taxon>
    </lineage>
</organism>
<name>L1IMF3_GUITC</name>
<dbReference type="Proteomes" id="UP000011087">
    <property type="component" value="Unassembled WGS sequence"/>
</dbReference>
<evidence type="ECO:0000313" key="2">
    <source>
        <dbReference type="EMBL" id="EKX37431.1"/>
    </source>
</evidence>
<feature type="region of interest" description="Disordered" evidence="1">
    <location>
        <begin position="486"/>
        <end position="556"/>
    </location>
</feature>